<evidence type="ECO:0000313" key="2">
    <source>
        <dbReference type="Proteomes" id="UP000019460"/>
    </source>
</evidence>
<dbReference type="AlphaFoldDB" id="W9VB89"/>
<gene>
    <name evidence="1" type="ORF">D779_2897</name>
</gene>
<reference evidence="1 2" key="1">
    <citation type="submission" date="2012-11" db="EMBL/GenBank/DDBJ databases">
        <title>Genome assembly of Thiorhodococcus sp. AK35.</title>
        <authorList>
            <person name="Nupur N."/>
            <person name="Khatri I."/>
            <person name="Subramanian S."/>
            <person name="Pinnaka A."/>
        </authorList>
    </citation>
    <scope>NUCLEOTIDE SEQUENCE [LARGE SCALE GENOMIC DNA]</scope>
    <source>
        <strain evidence="1 2">AK35</strain>
    </source>
</reference>
<comment type="caution">
    <text evidence="1">The sequence shown here is derived from an EMBL/GenBank/DDBJ whole genome shotgun (WGS) entry which is preliminary data.</text>
</comment>
<evidence type="ECO:0000313" key="1">
    <source>
        <dbReference type="EMBL" id="EXJ14226.1"/>
    </source>
</evidence>
<name>W9VB89_9GAMM</name>
<proteinExistence type="predicted"/>
<keyword evidence="2" id="KW-1185">Reference proteome</keyword>
<dbReference type="EMBL" id="AONC01000045">
    <property type="protein sequence ID" value="EXJ14226.1"/>
    <property type="molecule type" value="Genomic_DNA"/>
</dbReference>
<sequence>MRPHASGGRLGVGGCILCGGHMIDSSLQNLADVNTVRANFRVF</sequence>
<protein>
    <submittedName>
        <fullName evidence="1">Uncharacterized protein</fullName>
    </submittedName>
</protein>
<dbReference type="Proteomes" id="UP000019460">
    <property type="component" value="Unassembled WGS sequence"/>
</dbReference>
<accession>W9VB89</accession>
<organism evidence="1 2">
    <name type="scientific">Imhoffiella purpurea</name>
    <dbReference type="NCBI Taxonomy" id="1249627"/>
    <lineage>
        <taxon>Bacteria</taxon>
        <taxon>Pseudomonadati</taxon>
        <taxon>Pseudomonadota</taxon>
        <taxon>Gammaproteobacteria</taxon>
        <taxon>Chromatiales</taxon>
        <taxon>Chromatiaceae</taxon>
        <taxon>Imhoffiella</taxon>
    </lineage>
</organism>